<evidence type="ECO:0000313" key="2">
    <source>
        <dbReference type="Proteomes" id="UP000070687"/>
    </source>
</evidence>
<name>A0A133NXW5_GARVA</name>
<protein>
    <submittedName>
        <fullName evidence="1">OsmC-like protein</fullName>
    </submittedName>
</protein>
<accession>A0A133NXW5</accession>
<dbReference type="PATRIC" id="fig|2702.100.peg.644"/>
<sequence length="150" mass="16264">MKKHDCSKGAKMSRRLWVERSEDGTWEAHSDDGASLKFGRGEGMFTPVELLQIALAGCTALSSQYAVEHAVGEGAGARVVVNGTYDAEEGTYLRFQEDVTVDATSTKPALNEENAAALKERMERHISKGCTVKHTLEKGAAVSVNVTIRH</sequence>
<dbReference type="eggNOG" id="COG1765">
    <property type="taxonomic scope" value="Bacteria"/>
</dbReference>
<reference evidence="1 2" key="1">
    <citation type="submission" date="2016-01" db="EMBL/GenBank/DDBJ databases">
        <authorList>
            <person name="Oliw E.H."/>
        </authorList>
    </citation>
    <scope>NUCLEOTIDE SEQUENCE [LARGE SCALE GENOMIC DNA]</scope>
    <source>
        <strain evidence="1 2">PSS_7772B</strain>
    </source>
</reference>
<organism evidence="1 2">
    <name type="scientific">Gardnerella vaginalis</name>
    <dbReference type="NCBI Taxonomy" id="2702"/>
    <lineage>
        <taxon>Bacteria</taxon>
        <taxon>Bacillati</taxon>
        <taxon>Actinomycetota</taxon>
        <taxon>Actinomycetes</taxon>
        <taxon>Bifidobacteriales</taxon>
        <taxon>Bifidobacteriaceae</taxon>
        <taxon>Gardnerella</taxon>
    </lineage>
</organism>
<dbReference type="InterPro" id="IPR036102">
    <property type="entry name" value="OsmC/Ohrsf"/>
</dbReference>
<dbReference type="Gene3D" id="3.30.300.20">
    <property type="match status" value="1"/>
</dbReference>
<dbReference type="Proteomes" id="UP000070687">
    <property type="component" value="Unassembled WGS sequence"/>
</dbReference>
<gene>
    <name evidence="1" type="ORF">HMPREF3208_00665</name>
</gene>
<dbReference type="InterPro" id="IPR003718">
    <property type="entry name" value="OsmC/Ohr_fam"/>
</dbReference>
<dbReference type="Pfam" id="PF02566">
    <property type="entry name" value="OsmC"/>
    <property type="match status" value="1"/>
</dbReference>
<dbReference type="EMBL" id="LRQB01000036">
    <property type="protein sequence ID" value="KXA21118.1"/>
    <property type="molecule type" value="Genomic_DNA"/>
</dbReference>
<dbReference type="InterPro" id="IPR015946">
    <property type="entry name" value="KH_dom-like_a/b"/>
</dbReference>
<dbReference type="SUPFAM" id="SSF82784">
    <property type="entry name" value="OsmC-like"/>
    <property type="match status" value="1"/>
</dbReference>
<comment type="caution">
    <text evidence="1">The sequence shown here is derived from an EMBL/GenBank/DDBJ whole genome shotgun (WGS) entry which is preliminary data.</text>
</comment>
<dbReference type="AlphaFoldDB" id="A0A133NXW5"/>
<evidence type="ECO:0000313" key="1">
    <source>
        <dbReference type="EMBL" id="KXA21118.1"/>
    </source>
</evidence>
<proteinExistence type="predicted"/>